<protein>
    <recommendedName>
        <fullName evidence="3">DUF2218 domain-containing protein</fullName>
    </recommendedName>
</protein>
<keyword evidence="2" id="KW-1185">Reference proteome</keyword>
<proteinExistence type="predicted"/>
<organism evidence="1 2">
    <name type="scientific">Marinobacter salsuginis</name>
    <dbReference type="NCBI Taxonomy" id="418719"/>
    <lineage>
        <taxon>Bacteria</taxon>
        <taxon>Pseudomonadati</taxon>
        <taxon>Pseudomonadota</taxon>
        <taxon>Gammaproteobacteria</taxon>
        <taxon>Pseudomonadales</taxon>
        <taxon>Marinobacteraceae</taxon>
        <taxon>Marinobacter</taxon>
    </lineage>
</organism>
<comment type="caution">
    <text evidence="1">The sequence shown here is derived from an EMBL/GenBank/DDBJ whole genome shotgun (WGS) entry which is preliminary data.</text>
</comment>
<dbReference type="AlphaFoldDB" id="A0A5M3PM54"/>
<gene>
    <name evidence="1" type="ORF">MS5N3_14650</name>
</gene>
<evidence type="ECO:0000313" key="2">
    <source>
        <dbReference type="Proteomes" id="UP000340077"/>
    </source>
</evidence>
<dbReference type="Proteomes" id="UP000340077">
    <property type="component" value="Unassembled WGS sequence"/>
</dbReference>
<sequence>MPAMNACVTSANPGRLINRLGKHFRHKIEAEWTETDGVLTFSIGVCRLTAMDNELQLACQSNTDNELKELGQVVASHLIRFSGDEVVEVYWQAVSA</sequence>
<dbReference type="RefSeq" id="WP_069182091.1">
    <property type="nucleotide sequence ID" value="NZ_BGZH01000001.1"/>
</dbReference>
<evidence type="ECO:0008006" key="3">
    <source>
        <dbReference type="Google" id="ProtNLM"/>
    </source>
</evidence>
<dbReference type="EMBL" id="BGZH01000001">
    <property type="protein sequence ID" value="GBO84014.1"/>
    <property type="molecule type" value="Genomic_DNA"/>
</dbReference>
<dbReference type="InterPro" id="IPR014543">
    <property type="entry name" value="UCP028291"/>
</dbReference>
<dbReference type="Pfam" id="PF09981">
    <property type="entry name" value="DUF2218"/>
    <property type="match status" value="1"/>
</dbReference>
<reference evidence="1 2" key="1">
    <citation type="journal article" date="2019" name="J. Gen. Appl. Microbiol.">
        <title>Aerobic degradation of cis-dichloroethene by the marine bacterium Marinobacter salsuginis strain 5N-3.</title>
        <authorList>
            <person name="Inoue Y."/>
            <person name="Fukunaga Y."/>
            <person name="Katsumata H."/>
            <person name="Ohji S."/>
            <person name="Hosoyama A."/>
            <person name="Mori K."/>
            <person name="Ando K."/>
        </authorList>
    </citation>
    <scope>NUCLEOTIDE SEQUENCE [LARGE SCALE GENOMIC DNA]</scope>
    <source>
        <strain evidence="1 2">5N-3</strain>
    </source>
</reference>
<accession>A0A5M3PM54</accession>
<name>A0A5M3PM54_9GAMM</name>
<dbReference type="Gene3D" id="3.30.310.50">
    <property type="entry name" value="Alpha-D-phosphohexomutase, C-terminal domain"/>
    <property type="match status" value="1"/>
</dbReference>
<evidence type="ECO:0000313" key="1">
    <source>
        <dbReference type="EMBL" id="GBO84014.1"/>
    </source>
</evidence>